<dbReference type="Gene3D" id="1.10.287.130">
    <property type="match status" value="1"/>
</dbReference>
<dbReference type="InterPro" id="IPR011623">
    <property type="entry name" value="7TMR_DISM_rcpt_extracell_dom1"/>
</dbReference>
<feature type="transmembrane region" description="Helical" evidence="13">
    <location>
        <begin position="201"/>
        <end position="220"/>
    </location>
</feature>
<evidence type="ECO:0000256" key="13">
    <source>
        <dbReference type="SAM" id="Phobius"/>
    </source>
</evidence>
<evidence type="ECO:0000256" key="7">
    <source>
        <dbReference type="ARBA" id="ARBA00022840"/>
    </source>
</evidence>
<feature type="transmembrane region" description="Helical" evidence="13">
    <location>
        <begin position="323"/>
        <end position="343"/>
    </location>
</feature>
<dbReference type="Gene3D" id="3.40.50.2300">
    <property type="match status" value="1"/>
</dbReference>
<dbReference type="Pfam" id="PF00072">
    <property type="entry name" value="Response_reg"/>
    <property type="match status" value="1"/>
</dbReference>
<dbReference type="PROSITE" id="PS01124">
    <property type="entry name" value="HTH_ARAC_FAMILY_2"/>
    <property type="match status" value="1"/>
</dbReference>
<dbReference type="SMART" id="SM00342">
    <property type="entry name" value="HTH_ARAC"/>
    <property type="match status" value="1"/>
</dbReference>
<dbReference type="AlphaFoldDB" id="A0A7K1GA73"/>
<feature type="transmembrane region" description="Helical" evidence="13">
    <location>
        <begin position="227"/>
        <end position="248"/>
    </location>
</feature>
<keyword evidence="11" id="KW-0804">Transcription</keyword>
<reference evidence="17 18" key="1">
    <citation type="submission" date="2019-11" db="EMBL/GenBank/DDBJ databases">
        <title>Winogradskyella ouciana sp. nov., isolated from the hadal seawater of the Mariana Trench.</title>
        <authorList>
            <person name="Liu R."/>
        </authorList>
    </citation>
    <scope>NUCLEOTIDE SEQUENCE [LARGE SCALE GENOMIC DNA]</scope>
    <source>
        <strain evidence="17 18">ZXX205</strain>
    </source>
</reference>
<feature type="domain" description="HTH araC/xylS-type" evidence="14">
    <location>
        <begin position="850"/>
        <end position="946"/>
    </location>
</feature>
<evidence type="ECO:0000256" key="5">
    <source>
        <dbReference type="ARBA" id="ARBA00022741"/>
    </source>
</evidence>
<keyword evidence="7" id="KW-0067">ATP-binding</keyword>
<dbReference type="PANTHER" id="PTHR43547:SF2">
    <property type="entry name" value="HYBRID SIGNAL TRANSDUCTION HISTIDINE KINASE C"/>
    <property type="match status" value="1"/>
</dbReference>
<dbReference type="SUPFAM" id="SSF55874">
    <property type="entry name" value="ATPase domain of HSP90 chaperone/DNA topoisomerase II/histidine kinase"/>
    <property type="match status" value="1"/>
</dbReference>
<evidence type="ECO:0000256" key="12">
    <source>
        <dbReference type="PROSITE-ProRule" id="PRU00169"/>
    </source>
</evidence>
<keyword evidence="9" id="KW-0805">Transcription regulation</keyword>
<keyword evidence="10" id="KW-0238">DNA-binding</keyword>
<dbReference type="Pfam" id="PF00512">
    <property type="entry name" value="HisKA"/>
    <property type="match status" value="1"/>
</dbReference>
<proteinExistence type="predicted"/>
<dbReference type="InterPro" id="IPR036890">
    <property type="entry name" value="HATPase_C_sf"/>
</dbReference>
<dbReference type="FunFam" id="3.30.565.10:FF:000037">
    <property type="entry name" value="Hybrid sensor histidine kinase/response regulator"/>
    <property type="match status" value="1"/>
</dbReference>
<evidence type="ECO:0000313" key="18">
    <source>
        <dbReference type="Proteomes" id="UP000447545"/>
    </source>
</evidence>
<dbReference type="PANTHER" id="PTHR43547">
    <property type="entry name" value="TWO-COMPONENT HISTIDINE KINASE"/>
    <property type="match status" value="1"/>
</dbReference>
<keyword evidence="3 12" id="KW-0597">Phosphoprotein</keyword>
<feature type="modified residue" description="4-aspartylphosphate" evidence="12">
    <location>
        <position position="751"/>
    </location>
</feature>
<evidence type="ECO:0000256" key="2">
    <source>
        <dbReference type="ARBA" id="ARBA00012438"/>
    </source>
</evidence>
<dbReference type="InterPro" id="IPR018062">
    <property type="entry name" value="HTH_AraC-typ_CS"/>
</dbReference>
<dbReference type="Pfam" id="PF07695">
    <property type="entry name" value="7TMR-DISM_7TM"/>
    <property type="match status" value="1"/>
</dbReference>
<dbReference type="InterPro" id="IPR011006">
    <property type="entry name" value="CheY-like_superfamily"/>
</dbReference>
<dbReference type="GO" id="GO:0005524">
    <property type="term" value="F:ATP binding"/>
    <property type="evidence" value="ECO:0007669"/>
    <property type="project" value="UniProtKB-KW"/>
</dbReference>
<evidence type="ECO:0000256" key="9">
    <source>
        <dbReference type="ARBA" id="ARBA00023015"/>
    </source>
</evidence>
<keyword evidence="13" id="KW-0812">Transmembrane</keyword>
<dbReference type="Pfam" id="PF02518">
    <property type="entry name" value="HATPase_c"/>
    <property type="match status" value="1"/>
</dbReference>
<dbReference type="InterPro" id="IPR001789">
    <property type="entry name" value="Sig_transdc_resp-reg_receiver"/>
</dbReference>
<keyword evidence="4" id="KW-0808">Transferase</keyword>
<dbReference type="SUPFAM" id="SSF46689">
    <property type="entry name" value="Homeodomain-like"/>
    <property type="match status" value="1"/>
</dbReference>
<keyword evidence="13" id="KW-1133">Transmembrane helix</keyword>
<evidence type="ECO:0000259" key="15">
    <source>
        <dbReference type="PROSITE" id="PS50109"/>
    </source>
</evidence>
<dbReference type="Proteomes" id="UP000447545">
    <property type="component" value="Unassembled WGS sequence"/>
</dbReference>
<dbReference type="PROSITE" id="PS50109">
    <property type="entry name" value="HIS_KIN"/>
    <property type="match status" value="1"/>
</dbReference>
<feature type="domain" description="Response regulatory" evidence="16">
    <location>
        <begin position="703"/>
        <end position="818"/>
    </location>
</feature>
<dbReference type="CDD" id="cd00082">
    <property type="entry name" value="HisKA"/>
    <property type="match status" value="1"/>
</dbReference>
<dbReference type="Gene3D" id="1.10.10.60">
    <property type="entry name" value="Homeodomain-like"/>
    <property type="match status" value="1"/>
</dbReference>
<evidence type="ECO:0000259" key="14">
    <source>
        <dbReference type="PROSITE" id="PS01124"/>
    </source>
</evidence>
<evidence type="ECO:0000256" key="6">
    <source>
        <dbReference type="ARBA" id="ARBA00022777"/>
    </source>
</evidence>
<comment type="catalytic activity">
    <reaction evidence="1">
        <text>ATP + protein L-histidine = ADP + protein N-phospho-L-histidine.</text>
        <dbReference type="EC" id="2.7.13.3"/>
    </reaction>
</comment>
<dbReference type="EC" id="2.7.13.3" evidence="2"/>
<protein>
    <recommendedName>
        <fullName evidence="2">histidine kinase</fullName>
        <ecNumber evidence="2">2.7.13.3</ecNumber>
    </recommendedName>
</protein>
<feature type="domain" description="Histidine kinase" evidence="15">
    <location>
        <begin position="440"/>
        <end position="658"/>
    </location>
</feature>
<keyword evidence="13" id="KW-0472">Membrane</keyword>
<dbReference type="InterPro" id="IPR003594">
    <property type="entry name" value="HATPase_dom"/>
</dbReference>
<dbReference type="SUPFAM" id="SSF52172">
    <property type="entry name" value="CheY-like"/>
    <property type="match status" value="1"/>
</dbReference>
<dbReference type="SMART" id="SM00388">
    <property type="entry name" value="HisKA"/>
    <property type="match status" value="1"/>
</dbReference>
<organism evidence="17 18">
    <name type="scientific">Winogradskyella ouciana</name>
    <dbReference type="NCBI Taxonomy" id="2608631"/>
    <lineage>
        <taxon>Bacteria</taxon>
        <taxon>Pseudomonadati</taxon>
        <taxon>Bacteroidota</taxon>
        <taxon>Flavobacteriia</taxon>
        <taxon>Flavobacteriales</taxon>
        <taxon>Flavobacteriaceae</taxon>
        <taxon>Winogradskyella</taxon>
    </lineage>
</organism>
<dbReference type="PROSITE" id="PS50110">
    <property type="entry name" value="RESPONSE_REGULATORY"/>
    <property type="match status" value="1"/>
</dbReference>
<keyword evidence="18" id="KW-1185">Reference proteome</keyword>
<dbReference type="CDD" id="cd00075">
    <property type="entry name" value="HATPase"/>
    <property type="match status" value="1"/>
</dbReference>
<dbReference type="InterPro" id="IPR018060">
    <property type="entry name" value="HTH_AraC"/>
</dbReference>
<name>A0A7K1GA73_9FLAO</name>
<evidence type="ECO:0000256" key="3">
    <source>
        <dbReference type="ARBA" id="ARBA00022553"/>
    </source>
</evidence>
<dbReference type="InterPro" id="IPR009057">
    <property type="entry name" value="Homeodomain-like_sf"/>
</dbReference>
<evidence type="ECO:0000259" key="16">
    <source>
        <dbReference type="PROSITE" id="PS50110"/>
    </source>
</evidence>
<evidence type="ECO:0000256" key="11">
    <source>
        <dbReference type="ARBA" id="ARBA00023163"/>
    </source>
</evidence>
<comment type="caution">
    <text evidence="17">The sequence shown here is derived from an EMBL/GenBank/DDBJ whole genome shotgun (WGS) entry which is preliminary data.</text>
</comment>
<accession>A0A7K1GA73</accession>
<feature type="transmembrane region" description="Helical" evidence="13">
    <location>
        <begin position="254"/>
        <end position="278"/>
    </location>
</feature>
<gene>
    <name evidence="17" type="ORF">F1003_03180</name>
</gene>
<dbReference type="PROSITE" id="PS00041">
    <property type="entry name" value="HTH_ARAC_FAMILY_1"/>
    <property type="match status" value="1"/>
</dbReference>
<evidence type="ECO:0000256" key="1">
    <source>
        <dbReference type="ARBA" id="ARBA00000085"/>
    </source>
</evidence>
<keyword evidence="5" id="KW-0547">Nucleotide-binding</keyword>
<dbReference type="InterPro" id="IPR004358">
    <property type="entry name" value="Sig_transdc_His_kin-like_C"/>
</dbReference>
<dbReference type="SUPFAM" id="SSF47384">
    <property type="entry name" value="Homodimeric domain of signal transducing histidine kinase"/>
    <property type="match status" value="1"/>
</dbReference>
<dbReference type="PRINTS" id="PR00344">
    <property type="entry name" value="BCTRLSENSOR"/>
</dbReference>
<evidence type="ECO:0000256" key="10">
    <source>
        <dbReference type="ARBA" id="ARBA00023125"/>
    </source>
</evidence>
<evidence type="ECO:0000256" key="8">
    <source>
        <dbReference type="ARBA" id="ARBA00023012"/>
    </source>
</evidence>
<dbReference type="InterPro" id="IPR003661">
    <property type="entry name" value="HisK_dim/P_dom"/>
</dbReference>
<feature type="transmembrane region" description="Helical" evidence="13">
    <location>
        <begin position="352"/>
        <end position="372"/>
    </location>
</feature>
<evidence type="ECO:0000256" key="4">
    <source>
        <dbReference type="ARBA" id="ARBA00022679"/>
    </source>
</evidence>
<dbReference type="Pfam" id="PF12833">
    <property type="entry name" value="HTH_18"/>
    <property type="match status" value="1"/>
</dbReference>
<dbReference type="Gene3D" id="2.60.40.2380">
    <property type="match status" value="1"/>
</dbReference>
<keyword evidence="6" id="KW-0418">Kinase</keyword>
<evidence type="ECO:0000313" key="17">
    <source>
        <dbReference type="EMBL" id="MTE25925.1"/>
    </source>
</evidence>
<feature type="transmembrane region" description="Helical" evidence="13">
    <location>
        <begin position="290"/>
        <end position="311"/>
    </location>
</feature>
<dbReference type="GO" id="GO:0043565">
    <property type="term" value="F:sequence-specific DNA binding"/>
    <property type="evidence" value="ECO:0007669"/>
    <property type="project" value="InterPro"/>
</dbReference>
<dbReference type="GO" id="GO:0003700">
    <property type="term" value="F:DNA-binding transcription factor activity"/>
    <property type="evidence" value="ECO:0007669"/>
    <property type="project" value="InterPro"/>
</dbReference>
<dbReference type="EMBL" id="WJYA01000003">
    <property type="protein sequence ID" value="MTE25925.1"/>
    <property type="molecule type" value="Genomic_DNA"/>
</dbReference>
<keyword evidence="8" id="KW-0902">Two-component regulatory system</keyword>
<dbReference type="SMART" id="SM00448">
    <property type="entry name" value="REC"/>
    <property type="match status" value="1"/>
</dbReference>
<dbReference type="InterPro" id="IPR005467">
    <property type="entry name" value="His_kinase_dom"/>
</dbReference>
<dbReference type="Gene3D" id="3.30.565.10">
    <property type="entry name" value="Histidine kinase-like ATPase, C-terminal domain"/>
    <property type="match status" value="1"/>
</dbReference>
<dbReference type="GO" id="GO:0000155">
    <property type="term" value="F:phosphorelay sensor kinase activity"/>
    <property type="evidence" value="ECO:0007669"/>
    <property type="project" value="InterPro"/>
</dbReference>
<dbReference type="RefSeq" id="WP_155087768.1">
    <property type="nucleotide sequence ID" value="NZ_WJYA01000003.1"/>
</dbReference>
<dbReference type="SMART" id="SM00387">
    <property type="entry name" value="HATPase_c"/>
    <property type="match status" value="1"/>
</dbReference>
<sequence>MKKRFSFFLFIFVLNFFNAQEVYYLDTKYPVHDLQSQLKVYTDSLNSFSPNDILRADNLSYLKGSELPRYLSVGTTYWGKLEIKAPEKLDDWTLHFEDKHIGPPAWTKSNGKVDVYGFVDGEQIFHKKTGVEYAKSERDVDVHWALNQVSLSDLPTNTPITLIIKAQGNQIGYPAYFNLSARSPSQPYYHKLFSFQRSFNLFFFGVTFMIFLYHLLQFFYLKEKVYLWFSVWLLFCTLTQAMTVGFILGSIPDFRFSVFVLIAGGIFYTWWYFGRSFINSKIKFPVLDKVMWVMASLVLIEIILASIYGAISPSSVFMTNIGYHYIFLMIYSLVSFIVSIILLTKNDQFAKYFGFGSLIGSTFLIIGLFWSMGYITPIKYFDPYATGIFLQIIIYSFGIAYRRQVLSKANEAERLDAQKTYAEMQRVKDLDEVKTKFFANISHEFRTPLSLISGPLQFAKQSKTTENGDVVLPKKTVDIISNNTGRLQNLIDQLLELSKLESGNIHLSLKQGGLIQFIKSIVFSFESMAERSNISLITSFPEEINIAFYDRDKLQKVLSNLISNAFKFTPKGGMVNFSLNYDDTHFTIEVSDTGIGMSAEEMKHVFERFYRSERTETKGSGIGLALTKEIIDIHNGQININSRKDKGTTFKVRLPYTMENLPKDISMVVDSKAVDYSETTIDDFLDDSKIVDQVVASQPMDKLILIVEDNADLRDFITNILGESYQLLVAEDGLQGERMAIEHIPDLILSDVMMPKKDGYEMCHSLKLNTKTSHIPVILLTAKAGHTNKMEGLNQGADIYLTKPFHADELLINIKNLIANRERQWNYFKASDLTSVDNLELSNLDNQFLQKSAAFIKQNLDNEKLSVEDLAGAVGFSRSQYHRKLKALVNKSANQLIVEIRLNEAHKMLTQKEGSVSEIAYSVGYSNLSYFTKSFKDKFGQLPSKI</sequence>
<dbReference type="InterPro" id="IPR036097">
    <property type="entry name" value="HisK_dim/P_sf"/>
</dbReference>